<dbReference type="InterPro" id="IPR019998">
    <property type="entry name" value="Membr_insert_YidC"/>
</dbReference>
<dbReference type="Proteomes" id="UP000626148">
    <property type="component" value="Unassembled WGS sequence"/>
</dbReference>
<feature type="transmembrane region" description="Helical" evidence="13">
    <location>
        <begin position="480"/>
        <end position="499"/>
    </location>
</feature>
<name>A0A918N8S2_9GAMM</name>
<feature type="transmembrane region" description="Helical" evidence="13">
    <location>
        <begin position="374"/>
        <end position="394"/>
    </location>
</feature>
<evidence type="ECO:0000256" key="8">
    <source>
        <dbReference type="ARBA" id="ARBA00022989"/>
    </source>
</evidence>
<dbReference type="InterPro" id="IPR028055">
    <property type="entry name" value="YidC/Oxa/ALB_C"/>
</dbReference>
<keyword evidence="4 13" id="KW-0813">Transport</keyword>
<dbReference type="NCBIfam" id="TIGR03592">
    <property type="entry name" value="yidC_oxa1_cterm"/>
    <property type="match status" value="1"/>
</dbReference>
<evidence type="ECO:0000256" key="4">
    <source>
        <dbReference type="ARBA" id="ARBA00022448"/>
    </source>
</evidence>
<dbReference type="HAMAP" id="MF_01810">
    <property type="entry name" value="YidC_type1"/>
    <property type="match status" value="1"/>
</dbReference>
<evidence type="ECO:0000256" key="5">
    <source>
        <dbReference type="ARBA" id="ARBA00022475"/>
    </source>
</evidence>
<feature type="region of interest" description="Disordered" evidence="14">
    <location>
        <begin position="30"/>
        <end position="87"/>
    </location>
</feature>
<dbReference type="AlphaFoldDB" id="A0A918N8S2"/>
<comment type="subcellular location">
    <subcellularLocation>
        <location evidence="1">Cell inner membrane</location>
        <topology evidence="1">Multi-pass membrane protein</topology>
    </subcellularLocation>
    <subcellularLocation>
        <location evidence="13">Cell membrane</location>
        <topology evidence="13">Multi-pass membrane protein</topology>
    </subcellularLocation>
</comment>
<proteinExistence type="inferred from homology"/>
<dbReference type="NCBIfam" id="TIGR03593">
    <property type="entry name" value="yidC_nterm"/>
    <property type="match status" value="1"/>
</dbReference>
<keyword evidence="8 13" id="KW-1133">Transmembrane helix</keyword>
<dbReference type="RefSeq" id="WP_189607780.1">
    <property type="nucleotide sequence ID" value="NZ_BMXR01000003.1"/>
</dbReference>
<dbReference type="InterPro" id="IPR028053">
    <property type="entry name" value="Membr_insert_YidC_N"/>
</dbReference>
<evidence type="ECO:0000256" key="9">
    <source>
        <dbReference type="ARBA" id="ARBA00023136"/>
    </source>
</evidence>
<evidence type="ECO:0000256" key="14">
    <source>
        <dbReference type="SAM" id="MobiDB-lite"/>
    </source>
</evidence>
<evidence type="ECO:0000256" key="2">
    <source>
        <dbReference type="ARBA" id="ARBA00010527"/>
    </source>
</evidence>
<dbReference type="PANTHER" id="PTHR12428:SF65">
    <property type="entry name" value="CYTOCHROME C OXIDASE ASSEMBLY PROTEIN COX18, MITOCHONDRIAL"/>
    <property type="match status" value="1"/>
</dbReference>
<dbReference type="GO" id="GO:0005886">
    <property type="term" value="C:plasma membrane"/>
    <property type="evidence" value="ECO:0007669"/>
    <property type="project" value="UniProtKB-SubCell"/>
</dbReference>
<comment type="caution">
    <text evidence="17">The sequence shown here is derived from an EMBL/GenBank/DDBJ whole genome shotgun (WGS) entry which is preliminary data.</text>
</comment>
<feature type="domain" description="Membrane insertase YidC/Oxa/ALB C-terminal" evidence="15">
    <location>
        <begin position="374"/>
        <end position="553"/>
    </location>
</feature>
<dbReference type="Pfam" id="PF02096">
    <property type="entry name" value="60KD_IMP"/>
    <property type="match status" value="1"/>
</dbReference>
<dbReference type="InterPro" id="IPR001708">
    <property type="entry name" value="YidC/ALB3/OXA1/COX18"/>
</dbReference>
<evidence type="ECO:0000256" key="3">
    <source>
        <dbReference type="ARBA" id="ARBA00015325"/>
    </source>
</evidence>
<dbReference type="CDD" id="cd20070">
    <property type="entry name" value="5TM_YidC_Alb3"/>
    <property type="match status" value="1"/>
</dbReference>
<sequence>MDVRRIVLIAGLAVVSYLLVLQWSQDYAEAPPEQPTSSLSSEAGVDVPTSEAPQSTASSSDVPAAAPADTGNRTETPATQGGADGDQIEVSTDALNLRINLNGGDITHASLPKYPFRVDTPEIPFTLLESGQRTYTAMSGLVGPDGIDTETRARYQAEQNRYELDESQEQLEVTLTHTTDAGLIVDKVITVTRGSYLIDVRYDIRNNTDASITANMFGQLKRDGSDDPSAGGAIGMASYLGAALTTPDDRYKKVSFGDMEDETFRVEQQGGWVAILQHYFLSAWVPAEEQRHNYYARQLPNSYYYAGFQSPSITVAPGETASTGSQLYVGPKDQDRLAEISPHLELTVDYGWLWWAAQPLFKLLQFMHSLTGNWGWAIVLMTLTVKTVLYPLTASSYRSMAKMRKFAPKMTQLREQYGDDRQRLGQEMMKLYKKEKLNPMGGCLPILIQMPVFIALYWVLMESVELRQSPFIFWIQDLSIKDPFFVLPLLMGGSMFLQMQMQQQPNMDPMQARMMKMMPLVFTFMFLWFPAGLTLYWFVNNVSTIVQQWIVNRQFEKAEQQKEKA</sequence>
<keyword evidence="7 13" id="KW-0653">Protein transport</keyword>
<dbReference type="InterPro" id="IPR038221">
    <property type="entry name" value="YidC_periplasmic_sf"/>
</dbReference>
<feature type="compositionally biased region" description="Low complexity" evidence="14">
    <location>
        <begin position="55"/>
        <end position="70"/>
    </location>
</feature>
<accession>A0A918N8S2</accession>
<keyword evidence="5 13" id="KW-1003">Cell membrane</keyword>
<keyword evidence="10 13" id="KW-0143">Chaperone</keyword>
<evidence type="ECO:0000313" key="17">
    <source>
        <dbReference type="EMBL" id="GGX48141.1"/>
    </source>
</evidence>
<evidence type="ECO:0000256" key="12">
    <source>
        <dbReference type="ARBA" id="ARBA00033342"/>
    </source>
</evidence>
<gene>
    <name evidence="13 17" type="primary">yidC</name>
    <name evidence="17" type="ORF">GCM10007392_13790</name>
</gene>
<protein>
    <recommendedName>
        <fullName evidence="3 13">Membrane protein insertase YidC</fullName>
    </recommendedName>
    <alternativeName>
        <fullName evidence="12 13">Foldase YidC</fullName>
    </alternativeName>
    <alternativeName>
        <fullName evidence="13">Membrane protein YidC</fullName>
    </alternativeName>
    <alternativeName>
        <fullName evidence="11 13">membrane integrase YidC</fullName>
    </alternativeName>
</protein>
<dbReference type="InterPro" id="IPR047196">
    <property type="entry name" value="YidC_ALB_C"/>
</dbReference>
<reference evidence="17" key="2">
    <citation type="submission" date="2020-09" db="EMBL/GenBank/DDBJ databases">
        <authorList>
            <person name="Sun Q."/>
            <person name="Kim S."/>
        </authorList>
    </citation>
    <scope>NUCLEOTIDE SEQUENCE</scope>
    <source>
        <strain evidence="17">KCTC 22169</strain>
    </source>
</reference>
<evidence type="ECO:0000256" key="6">
    <source>
        <dbReference type="ARBA" id="ARBA00022692"/>
    </source>
</evidence>
<evidence type="ECO:0000259" key="15">
    <source>
        <dbReference type="Pfam" id="PF02096"/>
    </source>
</evidence>
<organism evidence="17 18">
    <name type="scientific">Saccharospirillum salsuginis</name>
    <dbReference type="NCBI Taxonomy" id="418750"/>
    <lineage>
        <taxon>Bacteria</taxon>
        <taxon>Pseudomonadati</taxon>
        <taxon>Pseudomonadota</taxon>
        <taxon>Gammaproteobacteria</taxon>
        <taxon>Oceanospirillales</taxon>
        <taxon>Saccharospirillaceae</taxon>
        <taxon>Saccharospirillum</taxon>
    </lineage>
</organism>
<dbReference type="Pfam" id="PF14849">
    <property type="entry name" value="YidC_periplas"/>
    <property type="match status" value="1"/>
</dbReference>
<feature type="domain" description="Membrane insertase YidC N-terminal" evidence="16">
    <location>
        <begin position="87"/>
        <end position="363"/>
    </location>
</feature>
<dbReference type="EMBL" id="BMXR01000003">
    <property type="protein sequence ID" value="GGX48141.1"/>
    <property type="molecule type" value="Genomic_DNA"/>
</dbReference>
<dbReference type="PRINTS" id="PR01900">
    <property type="entry name" value="YIDCPROTEIN"/>
</dbReference>
<dbReference type="CDD" id="cd19961">
    <property type="entry name" value="EcYidC-like_peri"/>
    <property type="match status" value="1"/>
</dbReference>
<evidence type="ECO:0000256" key="1">
    <source>
        <dbReference type="ARBA" id="ARBA00004429"/>
    </source>
</evidence>
<evidence type="ECO:0000256" key="13">
    <source>
        <dbReference type="HAMAP-Rule" id="MF_01810"/>
    </source>
</evidence>
<evidence type="ECO:0000256" key="10">
    <source>
        <dbReference type="ARBA" id="ARBA00023186"/>
    </source>
</evidence>
<dbReference type="GO" id="GO:0015031">
    <property type="term" value="P:protein transport"/>
    <property type="evidence" value="ECO:0007669"/>
    <property type="project" value="UniProtKB-KW"/>
</dbReference>
<dbReference type="PRINTS" id="PR00701">
    <property type="entry name" value="60KDINNERMP"/>
</dbReference>
<dbReference type="GO" id="GO:0051205">
    <property type="term" value="P:protein insertion into membrane"/>
    <property type="evidence" value="ECO:0007669"/>
    <property type="project" value="TreeGrafter"/>
</dbReference>
<feature type="transmembrane region" description="Helical" evidence="13">
    <location>
        <begin position="437"/>
        <end position="460"/>
    </location>
</feature>
<dbReference type="Gene3D" id="2.70.98.90">
    <property type="match status" value="1"/>
</dbReference>
<dbReference type="GO" id="GO:0032977">
    <property type="term" value="F:membrane insertase activity"/>
    <property type="evidence" value="ECO:0007669"/>
    <property type="project" value="InterPro"/>
</dbReference>
<evidence type="ECO:0000256" key="11">
    <source>
        <dbReference type="ARBA" id="ARBA00033245"/>
    </source>
</evidence>
<keyword evidence="6 13" id="KW-0812">Transmembrane</keyword>
<reference evidence="17" key="1">
    <citation type="journal article" date="2014" name="Int. J. Syst. Evol. Microbiol.">
        <title>Complete genome sequence of Corynebacterium casei LMG S-19264T (=DSM 44701T), isolated from a smear-ripened cheese.</title>
        <authorList>
            <consortium name="US DOE Joint Genome Institute (JGI-PGF)"/>
            <person name="Walter F."/>
            <person name="Albersmeier A."/>
            <person name="Kalinowski J."/>
            <person name="Ruckert C."/>
        </authorList>
    </citation>
    <scope>NUCLEOTIDE SEQUENCE</scope>
    <source>
        <strain evidence="17">KCTC 22169</strain>
    </source>
</reference>
<evidence type="ECO:0000313" key="18">
    <source>
        <dbReference type="Proteomes" id="UP000626148"/>
    </source>
</evidence>
<comment type="function">
    <text evidence="13">Required for the insertion and/or proper folding and/or complex formation of integral membrane proteins into the membrane. Involved in integration of membrane proteins that insert both dependently and independently of the Sec translocase complex, as well as at least some lipoproteins. Aids folding of multispanning membrane proteins.</text>
</comment>
<keyword evidence="9 13" id="KW-0472">Membrane</keyword>
<feature type="transmembrane region" description="Helical" evidence="13">
    <location>
        <begin position="520"/>
        <end position="539"/>
    </location>
</feature>
<evidence type="ECO:0000259" key="16">
    <source>
        <dbReference type="Pfam" id="PF14849"/>
    </source>
</evidence>
<comment type="similarity">
    <text evidence="2 13">Belongs to the OXA1/ALB3/YidC family. Type 1 subfamily.</text>
</comment>
<dbReference type="PANTHER" id="PTHR12428">
    <property type="entry name" value="OXA1"/>
    <property type="match status" value="1"/>
</dbReference>
<comment type="subunit">
    <text evidence="13">Interacts with the Sec translocase complex via SecD. Specifically interacts with transmembrane segments of nascent integral membrane proteins during membrane integration.</text>
</comment>
<dbReference type="NCBIfam" id="NF002352">
    <property type="entry name" value="PRK01318.1-3"/>
    <property type="match status" value="1"/>
</dbReference>
<evidence type="ECO:0000256" key="7">
    <source>
        <dbReference type="ARBA" id="ARBA00022927"/>
    </source>
</evidence>
<keyword evidence="18" id="KW-1185">Reference proteome</keyword>